<organism evidence="1">
    <name type="scientific">marine sediment metagenome</name>
    <dbReference type="NCBI Taxonomy" id="412755"/>
    <lineage>
        <taxon>unclassified sequences</taxon>
        <taxon>metagenomes</taxon>
        <taxon>ecological metagenomes</taxon>
    </lineage>
</organism>
<gene>
    <name evidence="1" type="ORF">S03H2_70673</name>
</gene>
<reference evidence="1" key="1">
    <citation type="journal article" date="2014" name="Front. Microbiol.">
        <title>High frequency of phylogenetically diverse reductive dehalogenase-homologous genes in deep subseafloor sedimentary metagenomes.</title>
        <authorList>
            <person name="Kawai M."/>
            <person name="Futagami T."/>
            <person name="Toyoda A."/>
            <person name="Takaki Y."/>
            <person name="Nishi S."/>
            <person name="Hori S."/>
            <person name="Arai W."/>
            <person name="Tsubouchi T."/>
            <person name="Morono Y."/>
            <person name="Uchiyama I."/>
            <person name="Ito T."/>
            <person name="Fujiyama A."/>
            <person name="Inagaki F."/>
            <person name="Takami H."/>
        </authorList>
    </citation>
    <scope>NUCLEOTIDE SEQUENCE</scope>
    <source>
        <strain evidence="1">Expedition CK06-06</strain>
    </source>
</reference>
<protein>
    <recommendedName>
        <fullName evidence="2">DUF11 domain-containing protein</fullName>
    </recommendedName>
</protein>
<accession>X1KQF2</accession>
<name>X1KQF2_9ZZZZ</name>
<sequence length="116" mass="12834">TRDININVDTGSRVVFGSSTGNVQFERRSNSIPLSTFDMASIIATSYVNNYSVREGDLNTYILSLKNIGSDIAENISISLNIPGIIKNTSEFTLENSNLTFFISKLAPFEEKTINF</sequence>
<evidence type="ECO:0000313" key="1">
    <source>
        <dbReference type="EMBL" id="GAH95860.1"/>
    </source>
</evidence>
<feature type="non-terminal residue" evidence="1">
    <location>
        <position position="1"/>
    </location>
</feature>
<feature type="non-terminal residue" evidence="1">
    <location>
        <position position="116"/>
    </location>
</feature>
<dbReference type="AlphaFoldDB" id="X1KQF2"/>
<proteinExistence type="predicted"/>
<evidence type="ECO:0008006" key="2">
    <source>
        <dbReference type="Google" id="ProtNLM"/>
    </source>
</evidence>
<dbReference type="EMBL" id="BARU01047040">
    <property type="protein sequence ID" value="GAH95860.1"/>
    <property type="molecule type" value="Genomic_DNA"/>
</dbReference>
<comment type="caution">
    <text evidence="1">The sequence shown here is derived from an EMBL/GenBank/DDBJ whole genome shotgun (WGS) entry which is preliminary data.</text>
</comment>